<name>A0A433J4U4_9PROT</name>
<dbReference type="EMBL" id="RZIJ01000017">
    <property type="protein sequence ID" value="RUQ67478.1"/>
    <property type="molecule type" value="Genomic_DNA"/>
</dbReference>
<dbReference type="Pfam" id="PF13730">
    <property type="entry name" value="HTH_36"/>
    <property type="match status" value="1"/>
</dbReference>
<comment type="caution">
    <text evidence="2">The sequence shown here is derived from an EMBL/GenBank/DDBJ whole genome shotgun (WGS) entry which is preliminary data.</text>
</comment>
<proteinExistence type="predicted"/>
<dbReference type="AlphaFoldDB" id="A0A433J4U4"/>
<dbReference type="Gene3D" id="1.10.10.10">
    <property type="entry name" value="Winged helix-like DNA-binding domain superfamily/Winged helix DNA-binding domain"/>
    <property type="match status" value="1"/>
</dbReference>
<organism evidence="2 3">
    <name type="scientific">Azospirillum doebereinerae</name>
    <dbReference type="NCBI Taxonomy" id="92933"/>
    <lineage>
        <taxon>Bacteria</taxon>
        <taxon>Pseudomonadati</taxon>
        <taxon>Pseudomonadota</taxon>
        <taxon>Alphaproteobacteria</taxon>
        <taxon>Rhodospirillales</taxon>
        <taxon>Azospirillaceae</taxon>
        <taxon>Azospirillum</taxon>
    </lineage>
</organism>
<dbReference type="Proteomes" id="UP000280346">
    <property type="component" value="Unassembled WGS sequence"/>
</dbReference>
<dbReference type="InterPro" id="IPR036388">
    <property type="entry name" value="WH-like_DNA-bd_sf"/>
</dbReference>
<feature type="compositionally biased region" description="Low complexity" evidence="1">
    <location>
        <begin position="163"/>
        <end position="175"/>
    </location>
</feature>
<evidence type="ECO:0000313" key="3">
    <source>
        <dbReference type="Proteomes" id="UP000280346"/>
    </source>
</evidence>
<feature type="compositionally biased region" description="Basic residues" evidence="1">
    <location>
        <begin position="293"/>
        <end position="303"/>
    </location>
</feature>
<gene>
    <name evidence="2" type="ORF">EJ913_19850</name>
</gene>
<feature type="compositionally biased region" description="Basic and acidic residues" evidence="1">
    <location>
        <begin position="262"/>
        <end position="271"/>
    </location>
</feature>
<evidence type="ECO:0008006" key="4">
    <source>
        <dbReference type="Google" id="ProtNLM"/>
    </source>
</evidence>
<evidence type="ECO:0000313" key="2">
    <source>
        <dbReference type="EMBL" id="RUQ67478.1"/>
    </source>
</evidence>
<evidence type="ECO:0000256" key="1">
    <source>
        <dbReference type="SAM" id="MobiDB-lite"/>
    </source>
</evidence>
<protein>
    <recommendedName>
        <fullName evidence="4">Helix-turn-helix domain-containing protein</fullName>
    </recommendedName>
</protein>
<feature type="compositionally biased region" description="Low complexity" evidence="1">
    <location>
        <begin position="274"/>
        <end position="288"/>
    </location>
</feature>
<feature type="region of interest" description="Disordered" evidence="1">
    <location>
        <begin position="262"/>
        <end position="318"/>
    </location>
</feature>
<keyword evidence="3" id="KW-1185">Reference proteome</keyword>
<accession>A0A433J4U4</accession>
<feature type="region of interest" description="Disordered" evidence="1">
    <location>
        <begin position="145"/>
        <end position="177"/>
    </location>
</feature>
<dbReference type="OrthoDB" id="8243486at2"/>
<reference evidence="2 3" key="1">
    <citation type="submission" date="2018-12" db="EMBL/GenBank/DDBJ databases">
        <authorList>
            <person name="Yang Y."/>
        </authorList>
    </citation>
    <scope>NUCLEOTIDE SEQUENCE [LARGE SCALE GENOMIC DNA]</scope>
    <source>
        <strain evidence="2 3">GSF71</strain>
    </source>
</reference>
<sequence length="396" mass="41922">MAIGCGRRTPVAILSSDKLDFLLAAGTGGTLTGTEVKVLLHVVACIDNKTGLARIGHARLAERSGVHRGTVIRALAQLEKLGILPVTLRGGADRGGERTANVYRPNLHYTAPTSSTHATGSLDATGCINAADQSHGCNGPVAPMLHHPGSSPGGFPEGEEEGSPPYAAASAGAPADRNEREIGAPAGEPDRFDEFWAVCRKQEGRAKAKTAYAKALAQDGVSADILIAAMTQYTKAKAHLPDTQWIKLPCNWLDEERWLEKPEAPKPKEPPTPKSATKASTAPKVKAAARPEKAKRKVAKTTRKATQPASGRGLAPQAVAAPAITRTPDEPFIVRDRVEEARTKRNWAGKVTRIEGAGRVRVAWDHGGGAICRVTDLAPTSISACEGLRRNRERGA</sequence>